<dbReference type="AlphaFoldDB" id="A0A7M5WVH2"/>
<name>A0A7M5WVH2_9CNID</name>
<dbReference type="GeneID" id="136802528"/>
<feature type="transmembrane region" description="Helical" evidence="1">
    <location>
        <begin position="147"/>
        <end position="166"/>
    </location>
</feature>
<evidence type="ECO:0000256" key="1">
    <source>
        <dbReference type="SAM" id="Phobius"/>
    </source>
</evidence>
<dbReference type="RefSeq" id="XP_066915366.1">
    <property type="nucleotide sequence ID" value="XM_067059265.1"/>
</dbReference>
<evidence type="ECO:0000313" key="3">
    <source>
        <dbReference type="Proteomes" id="UP000594262"/>
    </source>
</evidence>
<dbReference type="OrthoDB" id="1918432at2759"/>
<organism evidence="2 3">
    <name type="scientific">Clytia hemisphaerica</name>
    <dbReference type="NCBI Taxonomy" id="252671"/>
    <lineage>
        <taxon>Eukaryota</taxon>
        <taxon>Metazoa</taxon>
        <taxon>Cnidaria</taxon>
        <taxon>Hydrozoa</taxon>
        <taxon>Hydroidolina</taxon>
        <taxon>Leptothecata</taxon>
        <taxon>Obeliida</taxon>
        <taxon>Clytiidae</taxon>
        <taxon>Clytia</taxon>
    </lineage>
</organism>
<dbReference type="EnsemblMetazoa" id="CLYHEMT013792.2">
    <property type="protein sequence ID" value="CLYHEMP013792.2"/>
    <property type="gene ID" value="CLYHEMG013792"/>
</dbReference>
<feature type="transmembrane region" description="Helical" evidence="1">
    <location>
        <begin position="94"/>
        <end position="115"/>
    </location>
</feature>
<feature type="transmembrane region" description="Helical" evidence="1">
    <location>
        <begin position="34"/>
        <end position="59"/>
    </location>
</feature>
<accession>A0A7M5WVH2</accession>
<sequence>MAAKKCLNFEIDYFVDIARQIAYKRFIHKKYWNVVLHAVASVLVVWSAFFISSCFLPYFLCHLNLIFILVLCIVQDVHAGLASLLVYPVLYYHALYVTDATFLQVVSLAILIYIIQNFVGQQWIECVDQITQNTIKSVDPNFLAADLYNEVFLSFYHNMITLLIRMDFRMDLHDRSNVALRQVLDRMKKTP</sequence>
<reference evidence="2" key="1">
    <citation type="submission" date="2021-01" db="UniProtKB">
        <authorList>
            <consortium name="EnsemblMetazoa"/>
        </authorList>
    </citation>
    <scope>IDENTIFICATION</scope>
</reference>
<protein>
    <submittedName>
        <fullName evidence="2">Uncharacterized protein</fullName>
    </submittedName>
</protein>
<dbReference type="Proteomes" id="UP000594262">
    <property type="component" value="Unplaced"/>
</dbReference>
<proteinExistence type="predicted"/>
<keyword evidence="3" id="KW-1185">Reference proteome</keyword>
<keyword evidence="1" id="KW-0472">Membrane</keyword>
<feature type="transmembrane region" description="Helical" evidence="1">
    <location>
        <begin position="65"/>
        <end position="87"/>
    </location>
</feature>
<keyword evidence="1" id="KW-1133">Transmembrane helix</keyword>
<keyword evidence="1" id="KW-0812">Transmembrane</keyword>
<evidence type="ECO:0000313" key="2">
    <source>
        <dbReference type="EnsemblMetazoa" id="CLYHEMP013792.2"/>
    </source>
</evidence>